<evidence type="ECO:0000256" key="6">
    <source>
        <dbReference type="ARBA" id="ARBA00025794"/>
    </source>
</evidence>
<organism evidence="11 12">
    <name type="scientific">Camelus dromedarius</name>
    <name type="common">Dromedary</name>
    <name type="synonym">Arabian camel</name>
    <dbReference type="NCBI Taxonomy" id="9838"/>
    <lineage>
        <taxon>Eukaryota</taxon>
        <taxon>Metazoa</taxon>
        <taxon>Chordata</taxon>
        <taxon>Craniata</taxon>
        <taxon>Vertebrata</taxon>
        <taxon>Euteleostomi</taxon>
        <taxon>Mammalia</taxon>
        <taxon>Eutheria</taxon>
        <taxon>Laurasiatheria</taxon>
        <taxon>Artiodactyla</taxon>
        <taxon>Tylopoda</taxon>
        <taxon>Camelidae</taxon>
        <taxon>Camelus</taxon>
    </lineage>
</organism>
<keyword evidence="1" id="KW-0813">Transport</keyword>
<dbReference type="PANTHER" id="PTHR14430:SF2">
    <property type="entry name" value="RAB-3A-INTERACTING PROTEIN"/>
    <property type="match status" value="1"/>
</dbReference>
<gene>
    <name evidence="11" type="ORF">Cadr_000017330</name>
</gene>
<evidence type="ECO:0000256" key="7">
    <source>
        <dbReference type="SAM" id="Coils"/>
    </source>
</evidence>
<name>A0A5N4DES9_CAMDR</name>
<dbReference type="Pfam" id="PF06428">
    <property type="entry name" value="Sec2p"/>
    <property type="match status" value="1"/>
</dbReference>
<dbReference type="AlphaFoldDB" id="A0A5N4DES9"/>
<keyword evidence="3" id="KW-0344">Guanine-nucleotide releasing factor</keyword>
<dbReference type="InterPro" id="IPR040351">
    <property type="entry name" value="RAB3IL/RAB3IP/Sec2"/>
</dbReference>
<dbReference type="Gene3D" id="1.20.5.4880">
    <property type="match status" value="1"/>
</dbReference>
<evidence type="ECO:0000256" key="4">
    <source>
        <dbReference type="ARBA" id="ARBA00022927"/>
    </source>
</evidence>
<sequence length="292" mass="31895">MFIEAILCAGTQFTTKYFTRIVFLVLAAASSIHVTDPAPCSTSGVTAGLTKFTTRKDNCKAEREFLQGATVTEACESSDDIFGLSTDSLSRLRSPSVLEVREKGYERLKEELAKAQRELKLKDEECERLSKVRDQLGQELEELTASLFEEAHKMVREANVKQATAEKQLKEAQGKIDVLQAEVAALKTLVLSTSPTSPTQEPLPGGKAHFKKGHTRNKSTSSAMSGSHQDLSVIQPIVKDCKELASAVLEAVENNTLSIEPVGLQPIRFVKASAVECGGPKYVFKTIPCGRY</sequence>
<dbReference type="Proteomes" id="UP000299084">
    <property type="component" value="Unassembled WGS sequence"/>
</dbReference>
<dbReference type="InterPro" id="IPR009449">
    <property type="entry name" value="Sec2_N"/>
</dbReference>
<reference evidence="11 12" key="1">
    <citation type="journal article" date="2019" name="Mol. Ecol. Resour.">
        <title>Improving Illumina assemblies with Hi-C and long reads: an example with the North African dromedary.</title>
        <authorList>
            <person name="Elbers J.P."/>
            <person name="Rogers M.F."/>
            <person name="Perelman P.L."/>
            <person name="Proskuryakova A.A."/>
            <person name="Serdyukova N.A."/>
            <person name="Johnson W.E."/>
            <person name="Horin P."/>
            <person name="Corander J."/>
            <person name="Murphy D."/>
            <person name="Burger P.A."/>
        </authorList>
    </citation>
    <scope>NUCLEOTIDE SEQUENCE [LARGE SCALE GENOMIC DNA]</scope>
    <source>
        <strain evidence="11">Drom800</strain>
        <tissue evidence="11">Blood</tissue>
    </source>
</reference>
<evidence type="ECO:0000256" key="3">
    <source>
        <dbReference type="ARBA" id="ARBA00022658"/>
    </source>
</evidence>
<keyword evidence="2" id="KW-0597">Phosphoprotein</keyword>
<evidence type="ECO:0000256" key="2">
    <source>
        <dbReference type="ARBA" id="ARBA00022553"/>
    </source>
</evidence>
<evidence type="ECO:0000256" key="5">
    <source>
        <dbReference type="ARBA" id="ARBA00023054"/>
    </source>
</evidence>
<evidence type="ECO:0000256" key="9">
    <source>
        <dbReference type="SAM" id="SignalP"/>
    </source>
</evidence>
<evidence type="ECO:0000313" key="11">
    <source>
        <dbReference type="EMBL" id="KAB1269683.1"/>
    </source>
</evidence>
<feature type="compositionally biased region" description="Basic residues" evidence="8">
    <location>
        <begin position="208"/>
        <end position="217"/>
    </location>
</feature>
<feature type="coiled-coil region" evidence="7">
    <location>
        <begin position="98"/>
        <end position="189"/>
    </location>
</feature>
<dbReference type="SUPFAM" id="SSF144284">
    <property type="entry name" value="Sec2 N-terminal region"/>
    <property type="match status" value="1"/>
</dbReference>
<evidence type="ECO:0000256" key="1">
    <source>
        <dbReference type="ARBA" id="ARBA00022448"/>
    </source>
</evidence>
<keyword evidence="5 7" id="KW-0175">Coiled coil</keyword>
<evidence type="ECO:0000256" key="8">
    <source>
        <dbReference type="SAM" id="MobiDB-lite"/>
    </source>
</evidence>
<dbReference type="GO" id="GO:0005085">
    <property type="term" value="F:guanyl-nucleotide exchange factor activity"/>
    <property type="evidence" value="ECO:0007669"/>
    <property type="project" value="UniProtKB-KW"/>
</dbReference>
<keyword evidence="9" id="KW-0732">Signal</keyword>
<comment type="similarity">
    <text evidence="6">Belongs to the SEC2 family.</text>
</comment>
<dbReference type="GO" id="GO:0070319">
    <property type="term" value="C:Golgi to plasma membrane transport vesicle"/>
    <property type="evidence" value="ECO:0007669"/>
    <property type="project" value="TreeGrafter"/>
</dbReference>
<dbReference type="GO" id="GO:0015031">
    <property type="term" value="P:protein transport"/>
    <property type="evidence" value="ECO:0007669"/>
    <property type="project" value="UniProtKB-KW"/>
</dbReference>
<protein>
    <submittedName>
        <fullName evidence="11">Rab-3A-interacting protein</fullName>
    </submittedName>
</protein>
<evidence type="ECO:0000259" key="10">
    <source>
        <dbReference type="Pfam" id="PF06428"/>
    </source>
</evidence>
<feature type="domain" description="GDP/GTP exchange factor Sec2 N-terminal" evidence="10">
    <location>
        <begin position="104"/>
        <end position="189"/>
    </location>
</feature>
<feature type="region of interest" description="Disordered" evidence="8">
    <location>
        <begin position="194"/>
        <end position="226"/>
    </location>
</feature>
<keyword evidence="12" id="KW-1185">Reference proteome</keyword>
<keyword evidence="4" id="KW-0653">Protein transport</keyword>
<dbReference type="PANTHER" id="PTHR14430">
    <property type="entry name" value="RABIN3-RELATED"/>
    <property type="match status" value="1"/>
</dbReference>
<feature type="chain" id="PRO_5024379331" evidence="9">
    <location>
        <begin position="38"/>
        <end position="292"/>
    </location>
</feature>
<dbReference type="FunFam" id="1.20.5.4880:FF:000001">
    <property type="entry name" value="Guanine nucleotide exchange factor for Rab-3A"/>
    <property type="match status" value="1"/>
</dbReference>
<dbReference type="GO" id="GO:0006887">
    <property type="term" value="P:exocytosis"/>
    <property type="evidence" value="ECO:0007669"/>
    <property type="project" value="TreeGrafter"/>
</dbReference>
<comment type="caution">
    <text evidence="11">The sequence shown here is derived from an EMBL/GenBank/DDBJ whole genome shotgun (WGS) entry which is preliminary data.</text>
</comment>
<dbReference type="EMBL" id="JWIN03000012">
    <property type="protein sequence ID" value="KAB1269683.1"/>
    <property type="molecule type" value="Genomic_DNA"/>
</dbReference>
<feature type="signal peptide" evidence="9">
    <location>
        <begin position="1"/>
        <end position="37"/>
    </location>
</feature>
<proteinExistence type="inferred from homology"/>
<evidence type="ECO:0000313" key="12">
    <source>
        <dbReference type="Proteomes" id="UP000299084"/>
    </source>
</evidence>
<accession>A0A5N4DES9</accession>